<dbReference type="InterPro" id="IPR023296">
    <property type="entry name" value="Glyco_hydro_beta-prop_sf"/>
</dbReference>
<evidence type="ECO:0000256" key="7">
    <source>
        <dbReference type="RuleBase" id="RU361187"/>
    </source>
</evidence>
<comment type="similarity">
    <text evidence="2 7">Belongs to the glycosyl hydrolase 43 family.</text>
</comment>
<organism evidence="9 10">
    <name type="scientific">Haoranjiania flava</name>
    <dbReference type="NCBI Taxonomy" id="1856322"/>
    <lineage>
        <taxon>Bacteria</taxon>
        <taxon>Pseudomonadati</taxon>
        <taxon>Bacteroidota</taxon>
        <taxon>Chitinophagia</taxon>
        <taxon>Chitinophagales</taxon>
        <taxon>Chitinophagaceae</taxon>
        <taxon>Haoranjiania</taxon>
    </lineage>
</organism>
<name>A0AAE3LJK4_9BACT</name>
<dbReference type="EMBL" id="JAOTPL010000004">
    <property type="protein sequence ID" value="MCU7693688.1"/>
    <property type="molecule type" value="Genomic_DNA"/>
</dbReference>
<feature type="active site" description="Proton acceptor" evidence="5">
    <location>
        <position position="31"/>
    </location>
</feature>
<keyword evidence="3 7" id="KW-0378">Hydrolase</keyword>
<evidence type="ECO:0000256" key="1">
    <source>
        <dbReference type="ARBA" id="ARBA00004834"/>
    </source>
</evidence>
<evidence type="ECO:0000256" key="3">
    <source>
        <dbReference type="ARBA" id="ARBA00022801"/>
    </source>
</evidence>
<dbReference type="CDD" id="cd08999">
    <property type="entry name" value="GH43_ABN-like"/>
    <property type="match status" value="1"/>
</dbReference>
<feature type="signal peptide" evidence="8">
    <location>
        <begin position="1"/>
        <end position="19"/>
    </location>
</feature>
<dbReference type="SUPFAM" id="SSF75005">
    <property type="entry name" value="Arabinanase/levansucrase/invertase"/>
    <property type="match status" value="1"/>
</dbReference>
<feature type="chain" id="PRO_5042033697" evidence="8">
    <location>
        <begin position="20"/>
        <end position="320"/>
    </location>
</feature>
<dbReference type="PANTHER" id="PTHR43301">
    <property type="entry name" value="ARABINAN ENDO-1,5-ALPHA-L-ARABINOSIDASE"/>
    <property type="match status" value="1"/>
</dbReference>
<dbReference type="PANTHER" id="PTHR43301:SF3">
    <property type="entry name" value="ARABINAN ENDO-1,5-ALPHA-L-ARABINOSIDASE A-RELATED"/>
    <property type="match status" value="1"/>
</dbReference>
<evidence type="ECO:0000313" key="9">
    <source>
        <dbReference type="EMBL" id="MCU7693688.1"/>
    </source>
</evidence>
<evidence type="ECO:0000256" key="6">
    <source>
        <dbReference type="PIRSR" id="PIRSR606710-2"/>
    </source>
</evidence>
<accession>A0AAE3LJK4</accession>
<keyword evidence="4 7" id="KW-0326">Glycosidase</keyword>
<protein>
    <submittedName>
        <fullName evidence="9">Glycoside hydrolase family 43 protein</fullName>
    </submittedName>
</protein>
<proteinExistence type="inferred from homology"/>
<evidence type="ECO:0000313" key="10">
    <source>
        <dbReference type="Proteomes" id="UP001209317"/>
    </source>
</evidence>
<sequence>MYRYFFTVLFLIFSQYTFAQSDAVIKSDFPDPTVIIADGKYYAYATNSSYNGKPVNIQVAVSDDLKAWKIIGDALPQKPSWGYKDFWAPHVLYDSYLKKYVLFYSAETVAEEEGKALGIAFSDKPQGPFVDKGTPLLAGPGFREIDPFAITDRFGKNYLVWGSDFQPLKIQEMNKSWTAFQKGSSPTPLIFPGREKEYTNLLEGAWIDYHKGYYYLYYSGDNCCGKDARYAVLVARAKKLTGPYTTLGEYYKTGKSVVLEKNANIIAPGHNSVIKDKAGRKWIAYHAIPQSAFNNKSYGRHFYLSKIIYRNGWPVVLLEK</sequence>
<gene>
    <name evidence="9" type="ORF">OD355_04055</name>
</gene>
<evidence type="ECO:0000256" key="2">
    <source>
        <dbReference type="ARBA" id="ARBA00009865"/>
    </source>
</evidence>
<keyword evidence="10" id="KW-1185">Reference proteome</keyword>
<dbReference type="Pfam" id="PF04616">
    <property type="entry name" value="Glyco_hydro_43"/>
    <property type="match status" value="1"/>
</dbReference>
<feature type="site" description="Important for catalytic activity, responsible for pKa modulation of the active site Glu and correct orientation of both the proton donor and substrate" evidence="6">
    <location>
        <position position="146"/>
    </location>
</feature>
<comment type="pathway">
    <text evidence="1">Glycan metabolism; L-arabinan degradation.</text>
</comment>
<dbReference type="Gene3D" id="2.115.10.20">
    <property type="entry name" value="Glycosyl hydrolase domain, family 43"/>
    <property type="match status" value="1"/>
</dbReference>
<reference evidence="9" key="1">
    <citation type="submission" date="2022-10" db="EMBL/GenBank/DDBJ databases">
        <authorList>
            <person name="Kim H.S."/>
            <person name="Kim J.-S."/>
            <person name="Suh M.K."/>
            <person name="Eom M.K."/>
            <person name="Lee J.-S."/>
        </authorList>
    </citation>
    <scope>NUCLEOTIDE SEQUENCE</scope>
    <source>
        <strain evidence="9">LIP-5</strain>
    </source>
</reference>
<feature type="active site" description="Proton donor" evidence="5">
    <location>
        <position position="203"/>
    </location>
</feature>
<comment type="caution">
    <text evidence="9">The sequence shown here is derived from an EMBL/GenBank/DDBJ whole genome shotgun (WGS) entry which is preliminary data.</text>
</comment>
<dbReference type="GO" id="GO:0005975">
    <property type="term" value="P:carbohydrate metabolic process"/>
    <property type="evidence" value="ECO:0007669"/>
    <property type="project" value="InterPro"/>
</dbReference>
<dbReference type="AlphaFoldDB" id="A0AAE3LJK4"/>
<dbReference type="InterPro" id="IPR050727">
    <property type="entry name" value="GH43_arabinanases"/>
</dbReference>
<dbReference type="RefSeq" id="WP_263037175.1">
    <property type="nucleotide sequence ID" value="NZ_JAOTPL010000004.1"/>
</dbReference>
<dbReference type="Proteomes" id="UP001209317">
    <property type="component" value="Unassembled WGS sequence"/>
</dbReference>
<evidence type="ECO:0000256" key="8">
    <source>
        <dbReference type="SAM" id="SignalP"/>
    </source>
</evidence>
<dbReference type="GO" id="GO:0004553">
    <property type="term" value="F:hydrolase activity, hydrolyzing O-glycosyl compounds"/>
    <property type="evidence" value="ECO:0007669"/>
    <property type="project" value="InterPro"/>
</dbReference>
<keyword evidence="8" id="KW-0732">Signal</keyword>
<evidence type="ECO:0000256" key="4">
    <source>
        <dbReference type="ARBA" id="ARBA00023295"/>
    </source>
</evidence>
<dbReference type="InterPro" id="IPR006710">
    <property type="entry name" value="Glyco_hydro_43"/>
</dbReference>
<evidence type="ECO:0000256" key="5">
    <source>
        <dbReference type="PIRSR" id="PIRSR606710-1"/>
    </source>
</evidence>